<dbReference type="AlphaFoldDB" id="A0A0C1UHT3"/>
<dbReference type="STRING" id="29341.RSJ17_14525"/>
<keyword evidence="2" id="KW-1185">Reference proteome</keyword>
<protein>
    <submittedName>
        <fullName evidence="1">Uncharacterized protein</fullName>
    </submittedName>
</protein>
<sequence length="615" mass="74241">MPLHTIPLCSFKYARDTYSSANFKYDTTCKIEKEETKLFYKSKLVDIDKIKENKLLYINLEDVLNKEDKRYLYKENSIINKKKDISLEDTHIIKFNKNKYITLKKTEDINVNIEIDMKFEDTKGININIETDKNLLEIRYIKLNKSSKSVYLSIDRENLQLYKFESIYTDKIAEKEISKDQFIQNLELRKSINIEKHRSNYLNRIYSKEIDIDKLRFIEKYGVKNIDKDRYSFIDRVNLNEIDTINNKSMVNRDVITDITRNMDTSNLSRVNIKEVGKIYRTILMYKILLKDMDKYKYKDSLNRILIKNIRKDMQRKYLYREELKAMDKKYEKYLDRDALTYIFNNHEKYLNYLPLVNIYKQMDKDLLNISIWDIYKEHDKYLNGSLVKNIYKSNKNKFIEVTKRWWWLRPTAPTDKLIIPSKDYERMKELLLNPSYEYLRFNNHPIEWGTGWGIDYNIPSIAVSIEIMVDLVNILIMIWHKNTQAWLNCSGKEAIQFIMELFYDWYTMATSKPNADYYRVYKWIRWEAEKVYFLDTENGLQAIGILIANLIDYLKQHNFDLVPIWKNVKAMDIERNFNRVPKNGDLMKDLDKIKGNRHYMIETQNFEKKNILGR</sequence>
<gene>
    <name evidence="1" type="ORF">U732_1133</name>
</gene>
<accession>A0A0C1UHT3</accession>
<comment type="caution">
    <text evidence="1">The sequence shown here is derived from an EMBL/GenBank/DDBJ whole genome shotgun (WGS) entry which is preliminary data.</text>
</comment>
<name>A0A0C1UHT3_9CLOT</name>
<dbReference type="Proteomes" id="UP000031366">
    <property type="component" value="Unassembled WGS sequence"/>
</dbReference>
<organism evidence="1 2">
    <name type="scientific">Clostridium argentinense CDC 2741</name>
    <dbReference type="NCBI Taxonomy" id="1418104"/>
    <lineage>
        <taxon>Bacteria</taxon>
        <taxon>Bacillati</taxon>
        <taxon>Bacillota</taxon>
        <taxon>Clostridia</taxon>
        <taxon>Eubacteriales</taxon>
        <taxon>Clostridiaceae</taxon>
        <taxon>Clostridium</taxon>
    </lineage>
</organism>
<evidence type="ECO:0000313" key="1">
    <source>
        <dbReference type="EMBL" id="KIE46925.1"/>
    </source>
</evidence>
<evidence type="ECO:0000313" key="2">
    <source>
        <dbReference type="Proteomes" id="UP000031366"/>
    </source>
</evidence>
<dbReference type="OrthoDB" id="1884991at2"/>
<reference evidence="1 2" key="1">
    <citation type="journal article" date="2015" name="Infect. Genet. Evol.">
        <title>Genomic sequences of six botulinum neurotoxin-producing strains representing three clostridial species illustrate the mobility and diversity of botulinum neurotoxin genes.</title>
        <authorList>
            <person name="Smith T.J."/>
            <person name="Hill K.K."/>
            <person name="Xie G."/>
            <person name="Foley B.T."/>
            <person name="Williamson C.H."/>
            <person name="Foster J.T."/>
            <person name="Johnson S.L."/>
            <person name="Chertkov O."/>
            <person name="Teshima H."/>
            <person name="Gibbons H.S."/>
            <person name="Johnsky L.A."/>
            <person name="Karavis M.A."/>
            <person name="Smith L.A."/>
        </authorList>
    </citation>
    <scope>NUCLEOTIDE SEQUENCE [LARGE SCALE GENOMIC DNA]</scope>
    <source>
        <strain evidence="1 2">CDC 2741</strain>
    </source>
</reference>
<proteinExistence type="predicted"/>
<dbReference type="EMBL" id="AYSO01000015">
    <property type="protein sequence ID" value="KIE46925.1"/>
    <property type="molecule type" value="Genomic_DNA"/>
</dbReference>